<gene>
    <name evidence="1" type="ORF">NCTC10060_03546</name>
</gene>
<accession>A0A379U3M9</accession>
<reference evidence="1 2" key="1">
    <citation type="submission" date="2018-06" db="EMBL/GenBank/DDBJ databases">
        <authorList>
            <consortium name="Pathogen Informatics"/>
            <person name="Doyle S."/>
        </authorList>
    </citation>
    <scope>NUCLEOTIDE SEQUENCE [LARGE SCALE GENOMIC DNA]</scope>
    <source>
        <strain evidence="1 2">NCTC10060</strain>
    </source>
</reference>
<organism evidence="1 2">
    <name type="scientific">Salmonella diarizonae</name>
    <dbReference type="NCBI Taxonomy" id="59204"/>
    <lineage>
        <taxon>Bacteria</taxon>
        <taxon>Pseudomonadati</taxon>
        <taxon>Pseudomonadota</taxon>
        <taxon>Gammaproteobacteria</taxon>
        <taxon>Enterobacterales</taxon>
        <taxon>Enterobacteriaceae</taxon>
        <taxon>Salmonella</taxon>
    </lineage>
</organism>
<evidence type="ECO:0000313" key="2">
    <source>
        <dbReference type="Proteomes" id="UP000254633"/>
    </source>
</evidence>
<protein>
    <submittedName>
        <fullName evidence="1">Uncharacterized protein</fullName>
    </submittedName>
</protein>
<dbReference type="EMBL" id="UGXH01000003">
    <property type="protein sequence ID" value="SUG56369.1"/>
    <property type="molecule type" value="Genomic_DNA"/>
</dbReference>
<dbReference type="GO" id="GO:0004055">
    <property type="term" value="F:argininosuccinate synthase activity"/>
    <property type="evidence" value="ECO:0007669"/>
    <property type="project" value="InterPro"/>
</dbReference>
<dbReference type="SUPFAM" id="SSF69864">
    <property type="entry name" value="Argininosuccinate synthetase, C-terminal domain"/>
    <property type="match status" value="1"/>
</dbReference>
<evidence type="ECO:0000313" key="1">
    <source>
        <dbReference type="EMBL" id="SUG56369.1"/>
    </source>
</evidence>
<dbReference type="Gene3D" id="3.90.1260.10">
    <property type="entry name" value="Argininosuccinate synthetase, chain A, domain 2"/>
    <property type="match status" value="1"/>
</dbReference>
<dbReference type="AlphaFoldDB" id="A0A379U3M9"/>
<name>A0A379U3M9_SALDZ</name>
<sequence length="91" mass="10577">MREAIEGRWFSGLKMSVEQFINQYKEKITGDVEYILREGVADACSIRAQQPLYLTERDEWEKEIAAIRGARTLKELEEVSSVYPHSLVNQK</sequence>
<dbReference type="InterPro" id="IPR024074">
    <property type="entry name" value="AS_cat/multimer_dom_body"/>
</dbReference>
<proteinExistence type="predicted"/>
<dbReference type="Proteomes" id="UP000254633">
    <property type="component" value="Unassembled WGS sequence"/>
</dbReference>